<feature type="region of interest" description="Disordered" evidence="1">
    <location>
        <begin position="24"/>
        <end position="63"/>
    </location>
</feature>
<dbReference type="Proteomes" id="UP000615446">
    <property type="component" value="Unassembled WGS sequence"/>
</dbReference>
<keyword evidence="4" id="KW-1185">Reference proteome</keyword>
<feature type="compositionally biased region" description="Low complexity" evidence="1">
    <location>
        <begin position="30"/>
        <end position="45"/>
    </location>
</feature>
<dbReference type="OrthoDB" id="2372626at2759"/>
<evidence type="ECO:0000256" key="1">
    <source>
        <dbReference type="SAM" id="MobiDB-lite"/>
    </source>
</evidence>
<evidence type="ECO:0000313" key="4">
    <source>
        <dbReference type="Proteomes" id="UP000247702"/>
    </source>
</evidence>
<dbReference type="AlphaFoldDB" id="A0A2Z6R382"/>
<reference evidence="3" key="2">
    <citation type="submission" date="2019-10" db="EMBL/GenBank/DDBJ databases">
        <title>Conservation and host-specific expression of non-tandemly repeated heterogenous ribosome RNA gene in arbuscular mycorrhizal fungi.</title>
        <authorList>
            <person name="Maeda T."/>
            <person name="Kobayashi Y."/>
            <person name="Nakagawa T."/>
            <person name="Ezawa T."/>
            <person name="Yamaguchi K."/>
            <person name="Bino T."/>
            <person name="Nishimoto Y."/>
            <person name="Shigenobu S."/>
            <person name="Kawaguchi M."/>
        </authorList>
    </citation>
    <scope>NUCLEOTIDE SEQUENCE</scope>
    <source>
        <strain evidence="3">HR1</strain>
    </source>
</reference>
<dbReference type="Proteomes" id="UP000247702">
    <property type="component" value="Unassembled WGS sequence"/>
</dbReference>
<accession>A0A2Z6R382</accession>
<evidence type="ECO:0000313" key="3">
    <source>
        <dbReference type="EMBL" id="GES91899.1"/>
    </source>
</evidence>
<gene>
    <name evidence="3" type="ORF">RCL2_001869800</name>
    <name evidence="2" type="ORF">RclHR1_02760008</name>
</gene>
<sequence length="237" mass="27680">MSVNIYNLKSESISNKSLDIEKKADIQDNSVPRSCVRSSRSYRPYQNENNLSASKSKSGRKKAIKHRTTVTLKEVTINDNTQFDSLKSQKSKDLQNVEHNHEGKEEIKFQLLRPEELNRKESWHSYVNKSRSPNYILCRFQIKERKIFQERSEEALIKKVRFYKIVEVKKVTGNSKDRRGYKKSKTRNPGVKIWFTGITGMNTINNKKPEENPIAANIVWEDRTCDIHIIDPSEDYA</sequence>
<comment type="caution">
    <text evidence="2">The sequence shown here is derived from an EMBL/GenBank/DDBJ whole genome shotgun (WGS) entry which is preliminary data.</text>
</comment>
<name>A0A2Z6R382_9GLOM</name>
<dbReference type="EMBL" id="BLAL01000208">
    <property type="protein sequence ID" value="GES91899.1"/>
    <property type="molecule type" value="Genomic_DNA"/>
</dbReference>
<organism evidence="2 4">
    <name type="scientific">Rhizophagus clarus</name>
    <dbReference type="NCBI Taxonomy" id="94130"/>
    <lineage>
        <taxon>Eukaryota</taxon>
        <taxon>Fungi</taxon>
        <taxon>Fungi incertae sedis</taxon>
        <taxon>Mucoromycota</taxon>
        <taxon>Glomeromycotina</taxon>
        <taxon>Glomeromycetes</taxon>
        <taxon>Glomerales</taxon>
        <taxon>Glomeraceae</taxon>
        <taxon>Rhizophagus</taxon>
    </lineage>
</organism>
<evidence type="ECO:0000313" key="2">
    <source>
        <dbReference type="EMBL" id="GBB96455.1"/>
    </source>
</evidence>
<protein>
    <submittedName>
        <fullName evidence="2">Uncharacterized protein</fullName>
    </submittedName>
</protein>
<dbReference type="EMBL" id="BEXD01001957">
    <property type="protein sequence ID" value="GBB96455.1"/>
    <property type="molecule type" value="Genomic_DNA"/>
</dbReference>
<proteinExistence type="predicted"/>
<reference evidence="2 4" key="1">
    <citation type="submission" date="2017-11" db="EMBL/GenBank/DDBJ databases">
        <title>The genome of Rhizophagus clarus HR1 reveals common genetic basis of auxotrophy among arbuscular mycorrhizal fungi.</title>
        <authorList>
            <person name="Kobayashi Y."/>
        </authorList>
    </citation>
    <scope>NUCLEOTIDE SEQUENCE [LARGE SCALE GENOMIC DNA]</scope>
    <source>
        <strain evidence="2 4">HR1</strain>
    </source>
</reference>